<protein>
    <submittedName>
        <fullName evidence="6">Protein TOPLESS-like</fullName>
    </submittedName>
</protein>
<dbReference type="InterPro" id="IPR048419">
    <property type="entry name" value="Topless_Znf"/>
</dbReference>
<dbReference type="PROSITE" id="PS00678">
    <property type="entry name" value="WD_REPEATS_1"/>
    <property type="match status" value="1"/>
</dbReference>
<dbReference type="Gene3D" id="2.130.10.10">
    <property type="entry name" value="YVTN repeat-like/Quinoprotein amine dehydrogenase"/>
    <property type="match status" value="2"/>
</dbReference>
<evidence type="ECO:0000259" key="4">
    <source>
        <dbReference type="PROSITE" id="PS50897"/>
    </source>
</evidence>
<dbReference type="PROSITE" id="PS50294">
    <property type="entry name" value="WD_REPEATS_REGION"/>
    <property type="match status" value="1"/>
</dbReference>
<reference evidence="6" key="1">
    <citation type="submission" date="2025-08" db="UniProtKB">
        <authorList>
            <consortium name="RefSeq"/>
        </authorList>
    </citation>
    <scope>IDENTIFICATION</scope>
    <source>
        <tissue evidence="6">Leaf</tissue>
    </source>
</reference>
<dbReference type="InterPro" id="IPR036322">
    <property type="entry name" value="WD40_repeat_dom_sf"/>
</dbReference>
<dbReference type="SUPFAM" id="SSF50978">
    <property type="entry name" value="WD40 repeat-like"/>
    <property type="match status" value="1"/>
</dbReference>
<dbReference type="GO" id="GO:0006355">
    <property type="term" value="P:regulation of DNA-templated transcription"/>
    <property type="evidence" value="ECO:0007669"/>
    <property type="project" value="InterPro"/>
</dbReference>
<dbReference type="GeneID" id="115753734"/>
<dbReference type="InterPro" id="IPR027728">
    <property type="entry name" value="Topless_fam"/>
</dbReference>
<evidence type="ECO:0000313" key="6">
    <source>
        <dbReference type="RefSeq" id="XP_030548357.1"/>
    </source>
</evidence>
<dbReference type="SMART" id="SM00667">
    <property type="entry name" value="LisH"/>
    <property type="match status" value="1"/>
</dbReference>
<feature type="domain" description="CTLH" evidence="4">
    <location>
        <begin position="42"/>
        <end position="100"/>
    </location>
</feature>
<gene>
    <name evidence="6" type="primary">LOC115753734</name>
</gene>
<evidence type="ECO:0000313" key="5">
    <source>
        <dbReference type="Proteomes" id="UP000827889"/>
    </source>
</evidence>
<organism evidence="5 6">
    <name type="scientific">Rhodamnia argentea</name>
    <dbReference type="NCBI Taxonomy" id="178133"/>
    <lineage>
        <taxon>Eukaryota</taxon>
        <taxon>Viridiplantae</taxon>
        <taxon>Streptophyta</taxon>
        <taxon>Embryophyta</taxon>
        <taxon>Tracheophyta</taxon>
        <taxon>Spermatophyta</taxon>
        <taxon>Magnoliopsida</taxon>
        <taxon>eudicotyledons</taxon>
        <taxon>Gunneridae</taxon>
        <taxon>Pentapetalae</taxon>
        <taxon>rosids</taxon>
        <taxon>malvids</taxon>
        <taxon>Myrtales</taxon>
        <taxon>Myrtaceae</taxon>
        <taxon>Myrtoideae</taxon>
        <taxon>Myrteae</taxon>
        <taxon>Australasian group</taxon>
        <taxon>Rhodamnia</taxon>
    </lineage>
</organism>
<sequence>MVWLDMDGMPHLRAHQILIILQFLKENGYREAAHELERESGVYFDWRYFEQLMLDGKWNEAERYLSGFTHLNDNRFSTKIYLALRKQKYLEALDSNDVSKAVDILRSDLKAFGANRDLFEELTELLTLNNIWTNNKLAMFGHIQNVRSAVRWEIKNNIAVNPALRGKLNIPGFEPCRLGLIINQSVNWQHSQCAHPVPNPVIHTLLADHCCKPPESPISPTSGDSSASSQEVPMLISSSVRGPSRSTLIRASEPKVAVCLPHTTNIEGPARTCDLKTRRLDKAIIEVTSMDAHPALSQQPTSQILDDLPIKVIQTLQEELYPTDIDFHPIRHTYLLVGTGNGDIRLWEVGPGVKLFSADFEVWNMGACSTKFKEAMIGDSSISITRVIWSPDGLLFGAAHSRHLVQIYVFGEGNDVMPKLEIEAHDGRVNDLAFSATDKQRFVITCGDDATIKAWDVIDGVKMFTFEGHTAPVNSILPTTKSGIHFIFSTSVDGKIRGWLYDDFGARFDHDAPGSGCLVMAYSNDNSRLFSSGTNKDGESFLIELDEREGAIKRSYEGLEKRSLDIAHFHTAKSFLASGDEHVIKFWSMDNVKLLATVDAEGGLPAKPRIRINKEGSLLAVIADGNTIKILGPNNASQLLKTSESCSPIAPSVTSEAPMMDVEVHAAQSGSC</sequence>
<dbReference type="PANTHER" id="PTHR44083">
    <property type="entry name" value="TOPLESS-RELATED PROTEIN 1-RELATED"/>
    <property type="match status" value="1"/>
</dbReference>
<dbReference type="OrthoDB" id="1743797at2759"/>
<evidence type="ECO:0000256" key="1">
    <source>
        <dbReference type="ARBA" id="ARBA00022574"/>
    </source>
</evidence>
<dbReference type="InterPro" id="IPR006595">
    <property type="entry name" value="CTLH_C"/>
</dbReference>
<dbReference type="InterPro" id="IPR054080">
    <property type="entry name" value="TPR1-like_2nd"/>
</dbReference>
<dbReference type="SMART" id="SM00668">
    <property type="entry name" value="CTLH"/>
    <property type="match status" value="1"/>
</dbReference>
<proteinExistence type="predicted"/>
<dbReference type="PROSITE" id="PS50082">
    <property type="entry name" value="WD_REPEATS_2"/>
    <property type="match status" value="1"/>
</dbReference>
<accession>A0A8B8QQ07</accession>
<evidence type="ECO:0000256" key="2">
    <source>
        <dbReference type="ARBA" id="ARBA00022737"/>
    </source>
</evidence>
<dbReference type="InterPro" id="IPR006594">
    <property type="entry name" value="LisH"/>
</dbReference>
<name>A0A8B8QQ07_9MYRT</name>
<dbReference type="KEGG" id="rarg:115753734"/>
<dbReference type="InterPro" id="IPR019775">
    <property type="entry name" value="WD40_repeat_CS"/>
</dbReference>
<keyword evidence="2" id="KW-0677">Repeat</keyword>
<keyword evidence="1 3" id="KW-0853">WD repeat</keyword>
<dbReference type="Proteomes" id="UP000827889">
    <property type="component" value="Chromosome 4"/>
</dbReference>
<dbReference type="PROSITE" id="PS50897">
    <property type="entry name" value="CTLH"/>
    <property type="match status" value="1"/>
</dbReference>
<dbReference type="PANTHER" id="PTHR44083:SF30">
    <property type="entry name" value="TOPLESS-LIKE PROTEIN"/>
    <property type="match status" value="1"/>
</dbReference>
<keyword evidence="5" id="KW-1185">Reference proteome</keyword>
<dbReference type="Pfam" id="PF21359">
    <property type="entry name" value="zf_topless"/>
    <property type="match status" value="1"/>
</dbReference>
<dbReference type="InterPro" id="IPR015943">
    <property type="entry name" value="WD40/YVTN_repeat-like_dom_sf"/>
</dbReference>
<evidence type="ECO:0000256" key="3">
    <source>
        <dbReference type="PROSITE-ProRule" id="PRU00221"/>
    </source>
</evidence>
<dbReference type="PROSITE" id="PS50896">
    <property type="entry name" value="LISH"/>
    <property type="match status" value="1"/>
</dbReference>
<dbReference type="SMART" id="SM00320">
    <property type="entry name" value="WD40"/>
    <property type="match status" value="5"/>
</dbReference>
<dbReference type="Pfam" id="PF00400">
    <property type="entry name" value="WD40"/>
    <property type="match status" value="2"/>
</dbReference>
<dbReference type="InterPro" id="IPR001680">
    <property type="entry name" value="WD40_rpt"/>
</dbReference>
<dbReference type="AlphaFoldDB" id="A0A8B8QQ07"/>
<dbReference type="RefSeq" id="XP_030548357.1">
    <property type="nucleotide sequence ID" value="XM_030692497.2"/>
</dbReference>
<dbReference type="Pfam" id="PF21889">
    <property type="entry name" value="TPR1-like_2nd"/>
    <property type="match status" value="1"/>
</dbReference>
<feature type="repeat" description="WD" evidence="3">
    <location>
        <begin position="422"/>
        <end position="465"/>
    </location>
</feature>